<evidence type="ECO:0000313" key="8">
    <source>
        <dbReference type="EMBL" id="MFL9879742.1"/>
    </source>
</evidence>
<dbReference type="Gene3D" id="1.10.490.10">
    <property type="entry name" value="Globins"/>
    <property type="match status" value="1"/>
</dbReference>
<accession>A0ABW8Z9E7</accession>
<dbReference type="CDD" id="cd00454">
    <property type="entry name" value="TrHb1_N"/>
    <property type="match status" value="1"/>
</dbReference>
<feature type="chain" id="PRO_5046677810" description="Group 1 truncated hemoglobin" evidence="7">
    <location>
        <begin position="27"/>
        <end position="147"/>
    </location>
</feature>
<dbReference type="InterPro" id="IPR009050">
    <property type="entry name" value="Globin-like_sf"/>
</dbReference>
<sequence length="147" mass="16175">MKTPTNKAGWLAAVLVILMTALPVQAQKTDDSLYRDLGGLEVLTKVVDDTLVLALADVRIKDTFKDTDMKRLAKLITEQFCELSGGPCKYSGDPMKEVHQGLALNNMQFNALVEDLQAAMDKSNIPSRTQNKLLALLAPMQRTVVTK</sequence>
<dbReference type="InterPro" id="IPR001486">
    <property type="entry name" value="Hemoglobin_trunc"/>
</dbReference>
<organism evidence="8 9">
    <name type="scientific">Herbaspirillum rhizosphaerae</name>
    <dbReference type="NCBI Taxonomy" id="346179"/>
    <lineage>
        <taxon>Bacteria</taxon>
        <taxon>Pseudomonadati</taxon>
        <taxon>Pseudomonadota</taxon>
        <taxon>Betaproteobacteria</taxon>
        <taxon>Burkholderiales</taxon>
        <taxon>Oxalobacteraceae</taxon>
        <taxon>Herbaspirillum</taxon>
    </lineage>
</organism>
<comment type="cofactor">
    <cofactor evidence="6">
        <name>heme</name>
        <dbReference type="ChEBI" id="CHEBI:30413"/>
    </cofactor>
</comment>
<dbReference type="InterPro" id="IPR012292">
    <property type="entry name" value="Globin/Proto"/>
</dbReference>
<evidence type="ECO:0000256" key="2">
    <source>
        <dbReference type="ARBA" id="ARBA00022448"/>
    </source>
</evidence>
<evidence type="ECO:0000256" key="5">
    <source>
        <dbReference type="ARBA" id="ARBA00023004"/>
    </source>
</evidence>
<proteinExistence type="inferred from homology"/>
<evidence type="ECO:0000256" key="1">
    <source>
        <dbReference type="ARBA" id="ARBA00009660"/>
    </source>
</evidence>
<feature type="signal peptide" evidence="7">
    <location>
        <begin position="1"/>
        <end position="26"/>
    </location>
</feature>
<dbReference type="RefSeq" id="WP_408168839.1">
    <property type="nucleotide sequence ID" value="NZ_JAQQFR010000009.1"/>
</dbReference>
<gene>
    <name evidence="8" type="ORF">PQR63_15180</name>
</gene>
<dbReference type="SUPFAM" id="SSF46458">
    <property type="entry name" value="Globin-like"/>
    <property type="match status" value="1"/>
</dbReference>
<comment type="similarity">
    <text evidence="1 6">Belongs to the truncated hemoglobin family. Group I subfamily.</text>
</comment>
<reference evidence="8 9" key="1">
    <citation type="journal article" date="2024" name="Chem. Sci.">
        <title>Discovery of megapolipeptins by genome mining of a Burkholderiales bacteria collection.</title>
        <authorList>
            <person name="Paulo B.S."/>
            <person name="Recchia M.J.J."/>
            <person name="Lee S."/>
            <person name="Fergusson C.H."/>
            <person name="Romanowski S.B."/>
            <person name="Hernandez A."/>
            <person name="Krull N."/>
            <person name="Liu D.Y."/>
            <person name="Cavanagh H."/>
            <person name="Bos A."/>
            <person name="Gray C.A."/>
            <person name="Murphy B.T."/>
            <person name="Linington R.G."/>
            <person name="Eustaquio A.S."/>
        </authorList>
    </citation>
    <scope>NUCLEOTIDE SEQUENCE [LARGE SCALE GENOMIC DNA]</scope>
    <source>
        <strain evidence="8 9">RL21-008-BIB-B</strain>
    </source>
</reference>
<comment type="caution">
    <text evidence="8">The sequence shown here is derived from an EMBL/GenBank/DDBJ whole genome shotgun (WGS) entry which is preliminary data.</text>
</comment>
<dbReference type="PIRSF" id="PIRSF002030">
    <property type="entry name" value="Globin_Protozoa/Cyanobacteria"/>
    <property type="match status" value="1"/>
</dbReference>
<keyword evidence="2 6" id="KW-0813">Transport</keyword>
<dbReference type="Proteomes" id="UP001629214">
    <property type="component" value="Unassembled WGS sequence"/>
</dbReference>
<keyword evidence="3 6" id="KW-0349">Heme</keyword>
<keyword evidence="6" id="KW-0561">Oxygen transport</keyword>
<protein>
    <recommendedName>
        <fullName evidence="6">Group 1 truncated hemoglobin</fullName>
    </recommendedName>
</protein>
<keyword evidence="7" id="KW-0732">Signal</keyword>
<name>A0ABW8Z9E7_9BURK</name>
<evidence type="ECO:0000256" key="4">
    <source>
        <dbReference type="ARBA" id="ARBA00022723"/>
    </source>
</evidence>
<evidence type="ECO:0000256" key="3">
    <source>
        <dbReference type="ARBA" id="ARBA00022617"/>
    </source>
</evidence>
<dbReference type="EMBL" id="JAQQFR010000009">
    <property type="protein sequence ID" value="MFL9879742.1"/>
    <property type="molecule type" value="Genomic_DNA"/>
</dbReference>
<dbReference type="Pfam" id="PF01152">
    <property type="entry name" value="Bac_globin"/>
    <property type="match status" value="1"/>
</dbReference>
<keyword evidence="4 6" id="KW-0479">Metal-binding</keyword>
<keyword evidence="9" id="KW-1185">Reference proteome</keyword>
<dbReference type="InterPro" id="IPR016339">
    <property type="entry name" value="Hemoglobin_trunc_I"/>
</dbReference>
<evidence type="ECO:0000313" key="9">
    <source>
        <dbReference type="Proteomes" id="UP001629214"/>
    </source>
</evidence>
<evidence type="ECO:0000256" key="7">
    <source>
        <dbReference type="SAM" id="SignalP"/>
    </source>
</evidence>
<keyword evidence="5 6" id="KW-0408">Iron</keyword>
<evidence type="ECO:0000256" key="6">
    <source>
        <dbReference type="PIRNR" id="PIRNR002030"/>
    </source>
</evidence>